<comment type="subcellular location">
    <subcellularLocation>
        <location evidence="1">Cell membrane</location>
        <topology evidence="1">Multi-pass membrane protein</topology>
    </subcellularLocation>
</comment>
<evidence type="ECO:0000256" key="8">
    <source>
        <dbReference type="SAM" id="Phobius"/>
    </source>
</evidence>
<feature type="transmembrane region" description="Helical" evidence="8">
    <location>
        <begin position="394"/>
        <end position="415"/>
    </location>
</feature>
<feature type="transmembrane region" description="Helical" evidence="8">
    <location>
        <begin position="291"/>
        <end position="312"/>
    </location>
</feature>
<dbReference type="PANTHER" id="PTHR23517:SF2">
    <property type="entry name" value="MULTIDRUG RESISTANCE PROTEIN MDTH"/>
    <property type="match status" value="1"/>
</dbReference>
<evidence type="ECO:0000313" key="9">
    <source>
        <dbReference type="EMBL" id="SCG76798.1"/>
    </source>
</evidence>
<evidence type="ECO:0000256" key="6">
    <source>
        <dbReference type="ARBA" id="ARBA00023136"/>
    </source>
</evidence>
<gene>
    <name evidence="9" type="ORF">GA0070613_6085</name>
</gene>
<feature type="compositionally biased region" description="Basic and acidic residues" evidence="7">
    <location>
        <begin position="26"/>
        <end position="44"/>
    </location>
</feature>
<dbReference type="GO" id="GO:0022857">
    <property type="term" value="F:transmembrane transporter activity"/>
    <property type="evidence" value="ECO:0007669"/>
    <property type="project" value="InterPro"/>
</dbReference>
<feature type="transmembrane region" description="Helical" evidence="8">
    <location>
        <begin position="64"/>
        <end position="87"/>
    </location>
</feature>
<dbReference type="AlphaFoldDB" id="A0A1C5K227"/>
<keyword evidence="10" id="KW-1185">Reference proteome</keyword>
<evidence type="ECO:0000256" key="7">
    <source>
        <dbReference type="SAM" id="MobiDB-lite"/>
    </source>
</evidence>
<dbReference type="GO" id="GO:0005886">
    <property type="term" value="C:plasma membrane"/>
    <property type="evidence" value="ECO:0007669"/>
    <property type="project" value="UniProtKB-SubCell"/>
</dbReference>
<keyword evidence="4 8" id="KW-0812">Transmembrane</keyword>
<evidence type="ECO:0000313" key="10">
    <source>
        <dbReference type="Proteomes" id="UP000198221"/>
    </source>
</evidence>
<evidence type="ECO:0000256" key="4">
    <source>
        <dbReference type="ARBA" id="ARBA00022692"/>
    </source>
</evidence>
<dbReference type="SUPFAM" id="SSF103473">
    <property type="entry name" value="MFS general substrate transporter"/>
    <property type="match status" value="1"/>
</dbReference>
<evidence type="ECO:0000256" key="1">
    <source>
        <dbReference type="ARBA" id="ARBA00004651"/>
    </source>
</evidence>
<dbReference type="Pfam" id="PF07690">
    <property type="entry name" value="MFS_1"/>
    <property type="match status" value="1"/>
</dbReference>
<dbReference type="Gene3D" id="1.20.1250.20">
    <property type="entry name" value="MFS general substrate transporter like domains"/>
    <property type="match status" value="1"/>
</dbReference>
<keyword evidence="3" id="KW-1003">Cell membrane</keyword>
<sequence length="463" mass="48048">MRRTHPGWQYRRSLPTGKEQGLSETAQRETNERNAENDTAEAPRHTGSWLVSRGLIPESRPQRVLALATFVNMVGSGVFMVSAALFFTHSVGLSVAQVGLGMGIAAVTGLFAGVPVGHVADRRGPREVYLLMLGVQGTAMAALVFVHSFWPLVAVLCVGELARAAGAAARGPLVRAVGGRQLTRYRAYLRSVANLAGSGAAVVAGLALQLDTRSAYLALVLGNAVSFVACAAIVAALPALPPVPAPAEGSRWAALKDRGYVAVTALDGVMSVHHQVLLFALPLWIVGYTDAPRWLIGMAALVNTALVVLLQVRASRGVDDTASAGRAMRRSGVAFLVGMAAMAAAAGLPGWLATTVIVLGICVHTVGELWHSAGSMELRFSLAPAHAQGQYSGLFGFGTGLANVVAPSVLALFCVTWGVPGWLLLGGIFVAVGLVMPTVVRFAERTGPLAGVPAAPVVGAVPR</sequence>
<accession>A0A1C5K227</accession>
<feature type="transmembrane region" description="Helical" evidence="8">
    <location>
        <begin position="333"/>
        <end position="366"/>
    </location>
</feature>
<feature type="transmembrane region" description="Helical" evidence="8">
    <location>
        <begin position="192"/>
        <end position="210"/>
    </location>
</feature>
<feature type="transmembrane region" description="Helical" evidence="8">
    <location>
        <begin position="422"/>
        <end position="443"/>
    </location>
</feature>
<dbReference type="EMBL" id="LT607754">
    <property type="protein sequence ID" value="SCG76798.1"/>
    <property type="molecule type" value="Genomic_DNA"/>
</dbReference>
<keyword evidence="5 8" id="KW-1133">Transmembrane helix</keyword>
<proteinExistence type="predicted"/>
<feature type="transmembrane region" description="Helical" evidence="8">
    <location>
        <begin position="93"/>
        <end position="116"/>
    </location>
</feature>
<name>A0A1C5K227_9ACTN</name>
<feature type="region of interest" description="Disordered" evidence="7">
    <location>
        <begin position="1"/>
        <end position="44"/>
    </location>
</feature>
<keyword evidence="6 8" id="KW-0472">Membrane</keyword>
<dbReference type="Proteomes" id="UP000198221">
    <property type="component" value="Chromosome I"/>
</dbReference>
<keyword evidence="2" id="KW-0813">Transport</keyword>
<dbReference type="PANTHER" id="PTHR23517">
    <property type="entry name" value="RESISTANCE PROTEIN MDTM, PUTATIVE-RELATED-RELATED"/>
    <property type="match status" value="1"/>
</dbReference>
<evidence type="ECO:0000256" key="5">
    <source>
        <dbReference type="ARBA" id="ARBA00022989"/>
    </source>
</evidence>
<evidence type="ECO:0000256" key="2">
    <source>
        <dbReference type="ARBA" id="ARBA00022448"/>
    </source>
</evidence>
<organism evidence="9 10">
    <name type="scientific">Micromonospora inositola</name>
    <dbReference type="NCBI Taxonomy" id="47865"/>
    <lineage>
        <taxon>Bacteria</taxon>
        <taxon>Bacillati</taxon>
        <taxon>Actinomycetota</taxon>
        <taxon>Actinomycetes</taxon>
        <taxon>Micromonosporales</taxon>
        <taxon>Micromonosporaceae</taxon>
        <taxon>Micromonospora</taxon>
    </lineage>
</organism>
<dbReference type="InterPro" id="IPR050171">
    <property type="entry name" value="MFS_Transporters"/>
</dbReference>
<feature type="transmembrane region" description="Helical" evidence="8">
    <location>
        <begin position="128"/>
        <end position="146"/>
    </location>
</feature>
<protein>
    <submittedName>
        <fullName evidence="9">Major Facilitator Superfamily protein</fullName>
    </submittedName>
</protein>
<dbReference type="InterPro" id="IPR011701">
    <property type="entry name" value="MFS"/>
</dbReference>
<dbReference type="OrthoDB" id="3865324at2"/>
<feature type="transmembrane region" description="Helical" evidence="8">
    <location>
        <begin position="216"/>
        <end position="240"/>
    </location>
</feature>
<evidence type="ECO:0000256" key="3">
    <source>
        <dbReference type="ARBA" id="ARBA00022475"/>
    </source>
</evidence>
<reference evidence="10" key="1">
    <citation type="submission" date="2016-06" db="EMBL/GenBank/DDBJ databases">
        <authorList>
            <person name="Varghese N."/>
            <person name="Submissions Spin"/>
        </authorList>
    </citation>
    <scope>NUCLEOTIDE SEQUENCE [LARGE SCALE GENOMIC DNA]</scope>
    <source>
        <strain evidence="10">DSM 43819</strain>
    </source>
</reference>
<dbReference type="InterPro" id="IPR036259">
    <property type="entry name" value="MFS_trans_sf"/>
</dbReference>